<reference evidence="4 5" key="1">
    <citation type="submission" date="2018-04" db="EMBL/GenBank/DDBJ databases">
        <title>Genomic Encyclopedia of Type Strains, Phase IV (KMG-IV): sequencing the most valuable type-strain genomes for metagenomic binning, comparative biology and taxonomic classification.</title>
        <authorList>
            <person name="Goeker M."/>
        </authorList>
    </citation>
    <scope>NUCLEOTIDE SEQUENCE [LARGE SCALE GENOMIC DNA]</scope>
    <source>
        <strain evidence="4 5">DSM 10065</strain>
    </source>
</reference>
<evidence type="ECO:0000256" key="2">
    <source>
        <dbReference type="PIRSR" id="PIRSR005962-1"/>
    </source>
</evidence>
<comment type="cofactor">
    <cofactor evidence="2">
        <name>Mn(2+)</name>
        <dbReference type="ChEBI" id="CHEBI:29035"/>
    </cofactor>
    <text evidence="2">The Mn(2+) ion enhances activity.</text>
</comment>
<dbReference type="CDD" id="cd05666">
    <property type="entry name" value="M20_Acy1-like"/>
    <property type="match status" value="1"/>
</dbReference>
<dbReference type="GO" id="GO:0019877">
    <property type="term" value="P:diaminopimelate biosynthetic process"/>
    <property type="evidence" value="ECO:0007669"/>
    <property type="project" value="UniProtKB-ARBA"/>
</dbReference>
<dbReference type="InterPro" id="IPR017439">
    <property type="entry name" value="Amidohydrolase"/>
</dbReference>
<keyword evidence="2" id="KW-0479">Metal-binding</keyword>
<feature type="binding site" evidence="2">
    <location>
        <position position="104"/>
    </location>
    <ligand>
        <name>Mn(2+)</name>
        <dbReference type="ChEBI" id="CHEBI:29035"/>
        <label>2</label>
    </ligand>
</feature>
<comment type="caution">
    <text evidence="4">The sequence shown here is derived from an EMBL/GenBank/DDBJ whole genome shotgun (WGS) entry which is preliminary data.</text>
</comment>
<organism evidence="4 5">
    <name type="scientific">Pusillimonas noertemannii</name>
    <dbReference type="NCBI Taxonomy" id="305977"/>
    <lineage>
        <taxon>Bacteria</taxon>
        <taxon>Pseudomonadati</taxon>
        <taxon>Pseudomonadota</taxon>
        <taxon>Betaproteobacteria</taxon>
        <taxon>Burkholderiales</taxon>
        <taxon>Alcaligenaceae</taxon>
        <taxon>Pusillimonas</taxon>
    </lineage>
</organism>
<dbReference type="PANTHER" id="PTHR11014">
    <property type="entry name" value="PEPTIDASE M20 FAMILY MEMBER"/>
    <property type="match status" value="1"/>
</dbReference>
<dbReference type="SUPFAM" id="SSF53187">
    <property type="entry name" value="Zn-dependent exopeptidases"/>
    <property type="match status" value="1"/>
</dbReference>
<dbReference type="EMBL" id="QEKO01000001">
    <property type="protein sequence ID" value="PVY68006.1"/>
    <property type="molecule type" value="Genomic_DNA"/>
</dbReference>
<dbReference type="Gene3D" id="3.30.70.360">
    <property type="match status" value="1"/>
</dbReference>
<dbReference type="Pfam" id="PF07687">
    <property type="entry name" value="M20_dimer"/>
    <property type="match status" value="1"/>
</dbReference>
<evidence type="ECO:0000313" key="5">
    <source>
        <dbReference type="Proteomes" id="UP000246145"/>
    </source>
</evidence>
<dbReference type="RefSeq" id="WP_116517281.1">
    <property type="nucleotide sequence ID" value="NZ_JACCEX010000001.1"/>
</dbReference>
<sequence length="391" mass="41983">MNTPLAVIEGYQQDLIRIRHDLHAHPETAFEEARTASIVAAELKALGIETHEGIARTGVVGVLRAGNGTRAIGLRADMDALPINEANTFAHRSRVPGKMHACGHDGHTTMLLGAARYLAQHRDFDGTVYFIFQPAEEGEGGGRQMVEEGLFERFPMQAVYGMHNIPGIAAGTFGVMPGPMMASFDLLDIRIRAKGGHAAFPHEATDAVLAGSALVCALQDIVSRRISPLDSAVVSITTFHAGDTHNVLPHEARLSGTVRAFSETVRGAVEAEVRRICEGIARMHRVDVELGYDRRYPPTVNTEHEAGVAREAATRLVGAGNVLTRAQALMAAEDFAFMLQACPGAYAWLGNGTGQEGGCMVHNPGYDFNDSIMPLGCAYWVSLVQTALPPP</sequence>
<dbReference type="OrthoDB" id="8875216at2"/>
<feature type="binding site" evidence="2">
    <location>
        <position position="362"/>
    </location>
    <ligand>
        <name>Mn(2+)</name>
        <dbReference type="ChEBI" id="CHEBI:29035"/>
        <label>2</label>
    </ligand>
</feature>
<dbReference type="InterPro" id="IPR036264">
    <property type="entry name" value="Bact_exopeptidase_dim_dom"/>
</dbReference>
<dbReference type="GO" id="GO:0046872">
    <property type="term" value="F:metal ion binding"/>
    <property type="evidence" value="ECO:0007669"/>
    <property type="project" value="UniProtKB-KW"/>
</dbReference>
<feature type="domain" description="Peptidase M20 dimerisation" evidence="3">
    <location>
        <begin position="189"/>
        <end position="278"/>
    </location>
</feature>
<dbReference type="InterPro" id="IPR002933">
    <property type="entry name" value="Peptidase_M20"/>
</dbReference>
<dbReference type="PIRSF" id="PIRSF005962">
    <property type="entry name" value="Pept_M20D_amidohydro"/>
    <property type="match status" value="1"/>
</dbReference>
<feature type="binding site" evidence="2">
    <location>
        <position position="102"/>
    </location>
    <ligand>
        <name>Mn(2+)</name>
        <dbReference type="ChEBI" id="CHEBI:29035"/>
        <label>2</label>
    </ligand>
</feature>
<dbReference type="Gene3D" id="3.40.630.10">
    <property type="entry name" value="Zn peptidases"/>
    <property type="match status" value="1"/>
</dbReference>
<name>A0A2U1CQ38_9BURK</name>
<dbReference type="NCBIfam" id="TIGR01891">
    <property type="entry name" value="amidohydrolases"/>
    <property type="match status" value="1"/>
</dbReference>
<feature type="binding site" evidence="2">
    <location>
        <position position="137"/>
    </location>
    <ligand>
        <name>Mn(2+)</name>
        <dbReference type="ChEBI" id="CHEBI:29035"/>
        <label>2</label>
    </ligand>
</feature>
<dbReference type="PANTHER" id="PTHR11014:SF63">
    <property type="entry name" value="METALLOPEPTIDASE, PUTATIVE (AFU_ORTHOLOGUE AFUA_6G09600)-RELATED"/>
    <property type="match status" value="1"/>
</dbReference>
<keyword evidence="2" id="KW-0464">Manganese</keyword>
<keyword evidence="1 4" id="KW-0378">Hydrolase</keyword>
<protein>
    <submittedName>
        <fullName evidence="4">Hippurate hydrolase</fullName>
    </submittedName>
</protein>
<dbReference type="AlphaFoldDB" id="A0A2U1CQ38"/>
<evidence type="ECO:0000259" key="3">
    <source>
        <dbReference type="Pfam" id="PF07687"/>
    </source>
</evidence>
<dbReference type="Proteomes" id="UP000246145">
    <property type="component" value="Unassembled WGS sequence"/>
</dbReference>
<dbReference type="STRING" id="1231391.GCA_000308195_01796"/>
<proteinExistence type="predicted"/>
<dbReference type="FunFam" id="3.30.70.360:FF:000001">
    <property type="entry name" value="N-acetyldiaminopimelate deacetylase"/>
    <property type="match status" value="1"/>
</dbReference>
<keyword evidence="5" id="KW-1185">Reference proteome</keyword>
<evidence type="ECO:0000313" key="4">
    <source>
        <dbReference type="EMBL" id="PVY68006.1"/>
    </source>
</evidence>
<gene>
    <name evidence="4" type="ORF">C7440_0392</name>
</gene>
<dbReference type="SUPFAM" id="SSF55031">
    <property type="entry name" value="Bacterial exopeptidase dimerisation domain"/>
    <property type="match status" value="1"/>
</dbReference>
<evidence type="ECO:0000256" key="1">
    <source>
        <dbReference type="ARBA" id="ARBA00022801"/>
    </source>
</evidence>
<dbReference type="Pfam" id="PF01546">
    <property type="entry name" value="Peptidase_M20"/>
    <property type="match status" value="1"/>
</dbReference>
<accession>A0A2U1CQ38</accession>
<dbReference type="InterPro" id="IPR011650">
    <property type="entry name" value="Peptidase_M20_dimer"/>
</dbReference>
<dbReference type="GO" id="GO:0050118">
    <property type="term" value="F:N-acetyldiaminopimelate deacetylase activity"/>
    <property type="evidence" value="ECO:0007669"/>
    <property type="project" value="UniProtKB-ARBA"/>
</dbReference>
<feature type="binding site" evidence="2">
    <location>
        <position position="163"/>
    </location>
    <ligand>
        <name>Mn(2+)</name>
        <dbReference type="ChEBI" id="CHEBI:29035"/>
        <label>2</label>
    </ligand>
</feature>